<organism evidence="11">
    <name type="scientific">Timema bartmani</name>
    <dbReference type="NCBI Taxonomy" id="61472"/>
    <lineage>
        <taxon>Eukaryota</taxon>
        <taxon>Metazoa</taxon>
        <taxon>Ecdysozoa</taxon>
        <taxon>Arthropoda</taxon>
        <taxon>Hexapoda</taxon>
        <taxon>Insecta</taxon>
        <taxon>Pterygota</taxon>
        <taxon>Neoptera</taxon>
        <taxon>Polyneoptera</taxon>
        <taxon>Phasmatodea</taxon>
        <taxon>Timematodea</taxon>
        <taxon>Timematoidea</taxon>
        <taxon>Timematidae</taxon>
        <taxon>Timema</taxon>
    </lineage>
</organism>
<evidence type="ECO:0000256" key="9">
    <source>
        <dbReference type="SAM" id="MobiDB-lite"/>
    </source>
</evidence>
<feature type="region of interest" description="Disordered" evidence="9">
    <location>
        <begin position="187"/>
        <end position="219"/>
    </location>
</feature>
<dbReference type="GO" id="GO:0005929">
    <property type="term" value="C:cilium"/>
    <property type="evidence" value="ECO:0007669"/>
    <property type="project" value="UniProtKB-SubCell"/>
</dbReference>
<evidence type="ECO:0000256" key="3">
    <source>
        <dbReference type="ARBA" id="ARBA00022490"/>
    </source>
</evidence>
<comment type="subcellular location">
    <subcellularLocation>
        <location evidence="1">Cell projection</location>
        <location evidence="1">Cilium</location>
    </subcellularLocation>
    <subcellularLocation>
        <location evidence="2">Cytoplasm</location>
        <location evidence="2">Cytoskeleton</location>
    </subcellularLocation>
</comment>
<evidence type="ECO:0000256" key="8">
    <source>
        <dbReference type="ARBA" id="ARBA00023273"/>
    </source>
</evidence>
<dbReference type="PANTHER" id="PTHR14885:SF3">
    <property type="entry name" value="CILIA- AND FLAGELLA-ASSOCIATED PROTEIN 44"/>
    <property type="match status" value="1"/>
</dbReference>
<evidence type="ECO:0000256" key="4">
    <source>
        <dbReference type="ARBA" id="ARBA00022574"/>
    </source>
</evidence>
<evidence type="ECO:0000256" key="6">
    <source>
        <dbReference type="ARBA" id="ARBA00023054"/>
    </source>
</evidence>
<evidence type="ECO:0000256" key="1">
    <source>
        <dbReference type="ARBA" id="ARBA00004138"/>
    </source>
</evidence>
<dbReference type="AlphaFoldDB" id="A0A7R9FCG4"/>
<gene>
    <name evidence="11" type="ORF">TBIB3V08_LOCUS13226</name>
</gene>
<evidence type="ECO:0000313" key="11">
    <source>
        <dbReference type="EMBL" id="CAD7450957.1"/>
    </source>
</evidence>
<feature type="transmembrane region" description="Helical" evidence="10">
    <location>
        <begin position="119"/>
        <end position="137"/>
    </location>
</feature>
<dbReference type="EMBL" id="OD581526">
    <property type="protein sequence ID" value="CAD7450957.1"/>
    <property type="molecule type" value="Genomic_DNA"/>
</dbReference>
<accession>A0A7R9FCG4</accession>
<keyword evidence="6" id="KW-0175">Coiled coil</keyword>
<protein>
    <submittedName>
        <fullName evidence="11">Uncharacterized protein</fullName>
    </submittedName>
</protein>
<keyword evidence="4" id="KW-0853">WD repeat</keyword>
<reference evidence="11" key="1">
    <citation type="submission" date="2020-11" db="EMBL/GenBank/DDBJ databases">
        <authorList>
            <person name="Tran Van P."/>
        </authorList>
    </citation>
    <scope>NUCLEOTIDE SEQUENCE</scope>
</reference>
<keyword evidence="10" id="KW-0812">Transmembrane</keyword>
<proteinExistence type="predicted"/>
<feature type="compositionally biased region" description="Basic and acidic residues" evidence="9">
    <location>
        <begin position="209"/>
        <end position="219"/>
    </location>
</feature>
<keyword evidence="5" id="KW-0677">Repeat</keyword>
<evidence type="ECO:0000256" key="2">
    <source>
        <dbReference type="ARBA" id="ARBA00004245"/>
    </source>
</evidence>
<keyword evidence="10" id="KW-1133">Transmembrane helix</keyword>
<keyword evidence="8" id="KW-0966">Cell projection</keyword>
<name>A0A7R9FCG4_9NEOP</name>
<dbReference type="PANTHER" id="PTHR14885">
    <property type="entry name" value="CILIA- AND FLAGELLA-ASSOCIATED PROTEIN 43-RELATED"/>
    <property type="match status" value="1"/>
</dbReference>
<sequence length="255" mass="29353">MDTVLVLGIYLYTTKVRWTVLVLGPYLYTTKIQWILSWCLVLTSTRPRYSGYCPGAWSLPLHDQGMVDTVLVLGPYLYTTKIQWILSWCLVLTSTRPRYGGYCPGAWSLPLHDQGTVDTVLVLFLVLGPYLYMIKILRLKGRLNTLKRELDCLVDQERDKLVTFQDSVGDNKFSDFLWRLYKKKHRPVKTPDSEDSEEELTSSDSVSEIDDRSGSHEWRDSISGRLDESVCPEGCDQQLYERTLQLRGNRLVLGT</sequence>
<keyword evidence="7" id="KW-0206">Cytoskeleton</keyword>
<dbReference type="GO" id="GO:0005856">
    <property type="term" value="C:cytoskeleton"/>
    <property type="evidence" value="ECO:0007669"/>
    <property type="project" value="UniProtKB-SubCell"/>
</dbReference>
<keyword evidence="10" id="KW-0472">Membrane</keyword>
<evidence type="ECO:0000256" key="5">
    <source>
        <dbReference type="ARBA" id="ARBA00022737"/>
    </source>
</evidence>
<evidence type="ECO:0000256" key="10">
    <source>
        <dbReference type="SAM" id="Phobius"/>
    </source>
</evidence>
<evidence type="ECO:0000256" key="7">
    <source>
        <dbReference type="ARBA" id="ARBA00023212"/>
    </source>
</evidence>
<keyword evidence="3" id="KW-0963">Cytoplasm</keyword>